<dbReference type="PANTHER" id="PTHR13061">
    <property type="entry name" value="DYNACTIN SUBUNIT P25"/>
    <property type="match status" value="1"/>
</dbReference>
<dbReference type="Proteomes" id="UP001279642">
    <property type="component" value="Unassembled WGS sequence"/>
</dbReference>
<dbReference type="Gene3D" id="2.160.10.10">
    <property type="entry name" value="Hexapeptide repeat proteins"/>
    <property type="match status" value="1"/>
</dbReference>
<keyword evidence="2" id="KW-1185">Reference proteome</keyword>
<dbReference type="EMBL" id="JAXCLW010000007">
    <property type="protein sequence ID" value="MDY0885119.1"/>
    <property type="molecule type" value="Genomic_DNA"/>
</dbReference>
<protein>
    <submittedName>
        <fullName evidence="1">DapH/DapD/GlmU-related protein</fullName>
    </submittedName>
</protein>
<gene>
    <name evidence="1" type="ORF">SMD27_19910</name>
</gene>
<dbReference type="InterPro" id="IPR011004">
    <property type="entry name" value="Trimer_LpxA-like_sf"/>
</dbReference>
<dbReference type="Pfam" id="PF14602">
    <property type="entry name" value="Hexapep_2"/>
    <property type="match status" value="1"/>
</dbReference>
<dbReference type="InterPro" id="IPR050484">
    <property type="entry name" value="Transf_Hexapept/Carb_Anhydrase"/>
</dbReference>
<accession>A0ABU5EFD4</accession>
<sequence length="177" mass="18626">MPALIRPHHGISPRIASDAFVAETAVVIGDVDIAAGASIWYGCVLRGDSNSIRIGARTNIQDGTVIHVNHEREGASGTRTVIGSGITVGHMALLHACTLEDDCFIGMKACVMDGVVVESGAMVAAGALVTPGKRVKRGELWAGSPAKFMRNLTEAEMAYFAYSADHYCELAASHRCG</sequence>
<evidence type="ECO:0000313" key="2">
    <source>
        <dbReference type="Proteomes" id="UP001279642"/>
    </source>
</evidence>
<dbReference type="CDD" id="cd04645">
    <property type="entry name" value="LbH_gamma_CA_like"/>
    <property type="match status" value="1"/>
</dbReference>
<dbReference type="SUPFAM" id="SSF51161">
    <property type="entry name" value="Trimeric LpxA-like enzymes"/>
    <property type="match status" value="1"/>
</dbReference>
<evidence type="ECO:0000313" key="1">
    <source>
        <dbReference type="EMBL" id="MDY0885119.1"/>
    </source>
</evidence>
<proteinExistence type="predicted"/>
<dbReference type="InterPro" id="IPR001451">
    <property type="entry name" value="Hexapep"/>
</dbReference>
<organism evidence="1 2">
    <name type="scientific">Dongia soli</name>
    <dbReference type="NCBI Taxonomy" id="600628"/>
    <lineage>
        <taxon>Bacteria</taxon>
        <taxon>Pseudomonadati</taxon>
        <taxon>Pseudomonadota</taxon>
        <taxon>Alphaproteobacteria</taxon>
        <taxon>Rhodospirillales</taxon>
        <taxon>Dongiaceae</taxon>
        <taxon>Dongia</taxon>
    </lineage>
</organism>
<reference evidence="1 2" key="1">
    <citation type="journal article" date="2016" name="Antonie Van Leeuwenhoek">
        <title>Dongia soli sp. nov., isolated from soil from Dokdo, Korea.</title>
        <authorList>
            <person name="Kim D.U."/>
            <person name="Lee H."/>
            <person name="Kim H."/>
            <person name="Kim S.G."/>
            <person name="Ka J.O."/>
        </authorList>
    </citation>
    <scope>NUCLEOTIDE SEQUENCE [LARGE SCALE GENOMIC DNA]</scope>
    <source>
        <strain evidence="1 2">D78</strain>
    </source>
</reference>
<name>A0ABU5EFD4_9PROT</name>
<dbReference type="RefSeq" id="WP_320510187.1">
    <property type="nucleotide sequence ID" value="NZ_JAXCLW010000007.1"/>
</dbReference>
<dbReference type="InterPro" id="IPR047324">
    <property type="entry name" value="LbH_gamma_CA-like"/>
</dbReference>
<dbReference type="PANTHER" id="PTHR13061:SF29">
    <property type="entry name" value="GAMMA CARBONIC ANHYDRASE-LIKE 1, MITOCHONDRIAL-RELATED"/>
    <property type="match status" value="1"/>
</dbReference>
<comment type="caution">
    <text evidence="1">The sequence shown here is derived from an EMBL/GenBank/DDBJ whole genome shotgun (WGS) entry which is preliminary data.</text>
</comment>